<evidence type="ECO:0000256" key="6">
    <source>
        <dbReference type="ARBA" id="ARBA00023136"/>
    </source>
</evidence>
<reference evidence="9" key="2">
    <citation type="submission" date="2015-10" db="EMBL/GenBank/DDBJ databases">
        <authorList>
            <person name="Gilbert D.G."/>
        </authorList>
    </citation>
    <scope>NUCLEOTIDE SEQUENCE</scope>
    <source>
        <strain evidence="9">GO-13</strain>
    </source>
</reference>
<dbReference type="PANTHER" id="PTHR30561:SF1">
    <property type="entry name" value="MULTIDRUG TRANSPORTER EMRE"/>
    <property type="match status" value="1"/>
</dbReference>
<dbReference type="SUPFAM" id="SSF103481">
    <property type="entry name" value="Multidrug resistance efflux transporter EmrE"/>
    <property type="match status" value="1"/>
</dbReference>
<accession>A0A0T6BLE6</accession>
<evidence type="ECO:0000256" key="1">
    <source>
        <dbReference type="ARBA" id="ARBA00004651"/>
    </source>
</evidence>
<reference evidence="9 11" key="1">
    <citation type="journal article" date="2015" name="Int. J. Syst. Evol. Microbiol.">
        <title>Bacillus glycinifermentans sp. nov., isolated from fermented soybean paste.</title>
        <authorList>
            <person name="Kim S.J."/>
            <person name="Dunlap C.A."/>
            <person name="Kwon S.W."/>
            <person name="Rooney A.P."/>
        </authorList>
    </citation>
    <scope>NUCLEOTIDE SEQUENCE [LARGE SCALE GENOMIC DNA]</scope>
    <source>
        <strain evidence="9 11">GO-13</strain>
    </source>
</reference>
<dbReference type="AlphaFoldDB" id="A0A0T6BLE6"/>
<evidence type="ECO:0000256" key="8">
    <source>
        <dbReference type="SAM" id="Phobius"/>
    </source>
</evidence>
<keyword evidence="5 8" id="KW-1133">Transmembrane helix</keyword>
<dbReference type="EMBL" id="LECW02000035">
    <property type="protein sequence ID" value="KRT92002.1"/>
    <property type="molecule type" value="Genomic_DNA"/>
</dbReference>
<gene>
    <name evidence="9" type="ORF">AB447_222665</name>
    <name evidence="10" type="ORF">P8828_16775</name>
</gene>
<organism evidence="9 11">
    <name type="scientific">Bacillus glycinifermentans</name>
    <dbReference type="NCBI Taxonomy" id="1664069"/>
    <lineage>
        <taxon>Bacteria</taxon>
        <taxon>Bacillati</taxon>
        <taxon>Bacillota</taxon>
        <taxon>Bacilli</taxon>
        <taxon>Bacillales</taxon>
        <taxon>Bacillaceae</taxon>
        <taxon>Bacillus</taxon>
    </lineage>
</organism>
<evidence type="ECO:0000256" key="5">
    <source>
        <dbReference type="ARBA" id="ARBA00022989"/>
    </source>
</evidence>
<dbReference type="Gene3D" id="1.10.3730.20">
    <property type="match status" value="1"/>
</dbReference>
<feature type="transmembrane region" description="Helical" evidence="8">
    <location>
        <begin position="84"/>
        <end position="103"/>
    </location>
</feature>
<dbReference type="PANTHER" id="PTHR30561">
    <property type="entry name" value="SMR FAMILY PROTON-DEPENDENT DRUG EFFLUX TRANSPORTER SUGE"/>
    <property type="match status" value="1"/>
</dbReference>
<dbReference type="GO" id="GO:0005886">
    <property type="term" value="C:plasma membrane"/>
    <property type="evidence" value="ECO:0007669"/>
    <property type="project" value="UniProtKB-SubCell"/>
</dbReference>
<keyword evidence="4 7" id="KW-0812">Transmembrane</keyword>
<dbReference type="STRING" id="1664069.BGLY_0831"/>
<dbReference type="Proteomes" id="UP001341297">
    <property type="component" value="Unassembled WGS sequence"/>
</dbReference>
<dbReference type="InterPro" id="IPR037185">
    <property type="entry name" value="EmrE-like"/>
</dbReference>
<evidence type="ECO:0000256" key="7">
    <source>
        <dbReference type="RuleBase" id="RU003942"/>
    </source>
</evidence>
<dbReference type="GO" id="GO:0022857">
    <property type="term" value="F:transmembrane transporter activity"/>
    <property type="evidence" value="ECO:0007669"/>
    <property type="project" value="InterPro"/>
</dbReference>
<sequence>MHWLYLCLAVLFETAGTVSMKLSNGFSKVVPSVLLLAFYGASLTFLTLTLKTMDVSVAYAVWSGVGIVLISLIGFLFLGESVSIVKAVSIILIITGVVALNITEHRPIN</sequence>
<dbReference type="Pfam" id="PF00893">
    <property type="entry name" value="Multi_Drug_Res"/>
    <property type="match status" value="1"/>
</dbReference>
<protein>
    <submittedName>
        <fullName evidence="10">Multidrug efflux SMR transporter</fullName>
    </submittedName>
</protein>
<name>A0A0T6BLE6_9BACI</name>
<dbReference type="RefSeq" id="WP_048355110.1">
    <property type="nucleotide sequence ID" value="NZ_CP023481.1"/>
</dbReference>
<dbReference type="InterPro" id="IPR000390">
    <property type="entry name" value="Small_drug/metabolite_transptr"/>
</dbReference>
<keyword evidence="6 8" id="KW-0472">Membrane</keyword>
<evidence type="ECO:0000313" key="9">
    <source>
        <dbReference type="EMBL" id="KRT92002.1"/>
    </source>
</evidence>
<evidence type="ECO:0000256" key="4">
    <source>
        <dbReference type="ARBA" id="ARBA00022692"/>
    </source>
</evidence>
<keyword evidence="3" id="KW-1003">Cell membrane</keyword>
<keyword evidence="12" id="KW-1185">Reference proteome</keyword>
<dbReference type="OrthoDB" id="21828at2"/>
<reference evidence="10 12" key="3">
    <citation type="submission" date="2023-03" db="EMBL/GenBank/DDBJ databases">
        <title>Agriculturally important microbes genome sequencing.</title>
        <authorList>
            <person name="Dunlap C."/>
        </authorList>
    </citation>
    <scope>NUCLEOTIDE SEQUENCE [LARGE SCALE GENOMIC DNA]</scope>
    <source>
        <strain evidence="10 12">CBP-3203</strain>
    </source>
</reference>
<dbReference type="FunFam" id="1.10.3730.20:FF:000001">
    <property type="entry name" value="Quaternary ammonium compound resistance transporter SugE"/>
    <property type="match status" value="1"/>
</dbReference>
<feature type="transmembrane region" description="Helical" evidence="8">
    <location>
        <begin position="29"/>
        <end position="50"/>
    </location>
</feature>
<dbReference type="Proteomes" id="UP000036168">
    <property type="component" value="Unassembled WGS sequence"/>
</dbReference>
<proteinExistence type="inferred from homology"/>
<evidence type="ECO:0000256" key="2">
    <source>
        <dbReference type="ARBA" id="ARBA00022448"/>
    </source>
</evidence>
<dbReference type="EMBL" id="JARRTL010000018">
    <property type="protein sequence ID" value="MEC0486443.1"/>
    <property type="molecule type" value="Genomic_DNA"/>
</dbReference>
<keyword evidence="2" id="KW-0813">Transport</keyword>
<comment type="subcellular location">
    <subcellularLocation>
        <location evidence="1 7">Cell membrane</location>
        <topology evidence="1 7">Multi-pass membrane protein</topology>
    </subcellularLocation>
</comment>
<evidence type="ECO:0000313" key="11">
    <source>
        <dbReference type="Proteomes" id="UP000036168"/>
    </source>
</evidence>
<evidence type="ECO:0000313" key="10">
    <source>
        <dbReference type="EMBL" id="MEC0486443.1"/>
    </source>
</evidence>
<evidence type="ECO:0000256" key="3">
    <source>
        <dbReference type="ARBA" id="ARBA00022475"/>
    </source>
</evidence>
<feature type="transmembrane region" description="Helical" evidence="8">
    <location>
        <begin position="57"/>
        <end position="78"/>
    </location>
</feature>
<evidence type="ECO:0000313" key="12">
    <source>
        <dbReference type="Proteomes" id="UP001341297"/>
    </source>
</evidence>
<comment type="caution">
    <text evidence="9">The sequence shown here is derived from an EMBL/GenBank/DDBJ whole genome shotgun (WGS) entry which is preliminary data.</text>
</comment>
<dbReference type="InterPro" id="IPR045324">
    <property type="entry name" value="Small_multidrug_res"/>
</dbReference>
<comment type="similarity">
    <text evidence="7">Belongs to the drug/metabolite transporter (DMT) superfamily. Small multidrug resistance (SMR) (TC 2.A.7.1) family.</text>
</comment>